<dbReference type="PRINTS" id="PR01534">
    <property type="entry name" value="VOMERONASL1R"/>
</dbReference>
<feature type="transmembrane region" description="Helical" evidence="13">
    <location>
        <begin position="231"/>
        <end position="254"/>
    </location>
</feature>
<dbReference type="PROSITE" id="PS50262">
    <property type="entry name" value="G_PROTEIN_RECEP_F1_2"/>
    <property type="match status" value="1"/>
</dbReference>
<dbReference type="PANTHER" id="PTHR24062">
    <property type="entry name" value="VOMERONASAL TYPE-1 RECEPTOR"/>
    <property type="match status" value="1"/>
</dbReference>
<comment type="subcellular location">
    <subcellularLocation>
        <location evidence="2 13">Cell membrane</location>
        <topology evidence="2 13">Multi-pass membrane protein</topology>
    </subcellularLocation>
</comment>
<dbReference type="CDD" id="cd13949">
    <property type="entry name" value="7tm_V1R_pheromone"/>
    <property type="match status" value="1"/>
</dbReference>
<feature type="domain" description="G-protein coupled receptors family 1 profile" evidence="14">
    <location>
        <begin position="22"/>
        <end position="281"/>
    </location>
</feature>
<evidence type="ECO:0000259" key="14">
    <source>
        <dbReference type="PROSITE" id="PS50262"/>
    </source>
</evidence>
<comment type="similarity">
    <text evidence="3 13">Belongs to the G-protein coupled receptor 1 family.</text>
</comment>
<evidence type="ECO:0000256" key="4">
    <source>
        <dbReference type="ARBA" id="ARBA00022475"/>
    </source>
</evidence>
<dbReference type="InParanoid" id="G3UC50"/>
<sequence>MVSASVEKGILFLTQIGVEILGNSSLLCLYNFTLITGHMLRPTDLILNQVVLANSLVLFSKGIPQTMAAFGLNFFLDDAECKLVFYLHRVGRGVSLSTICLLSGFLCLKFSRWLEVRIRSPVCIGSYCFLCWILHLSLNILIPLTVNGPQNSTNAGVLTNFRYCSVLILGTVIQKLHAVMLSFIDAILGFMAWASGSMVLVLHRHKQRVQHIHSNSLSCKPSHEARATRTILILVSIFVSFYSLSSILTIYVSLTVNPGQWLIDISTLMASCFPAFSPFVLMTSDGHVSQFFFACHARK</sequence>
<dbReference type="Gene3D" id="1.20.1070.10">
    <property type="entry name" value="Rhodopsin 7-helix transmembrane proteins"/>
    <property type="match status" value="1"/>
</dbReference>
<feature type="transmembrane region" description="Helical" evidence="13">
    <location>
        <begin position="12"/>
        <end position="33"/>
    </location>
</feature>
<dbReference type="FunCoup" id="G3UC50">
    <property type="interactions" value="2"/>
</dbReference>
<dbReference type="HOGENOM" id="CLU_058641_1_0_1"/>
<keyword evidence="5 13" id="KW-0589">Pheromone response</keyword>
<evidence type="ECO:0000256" key="7">
    <source>
        <dbReference type="ARBA" id="ARBA00022989"/>
    </source>
</evidence>
<dbReference type="GO" id="GO:0007606">
    <property type="term" value="P:sensory perception of chemical stimulus"/>
    <property type="evidence" value="ECO:0007669"/>
    <property type="project" value="UniProtKB-ARBA"/>
</dbReference>
<evidence type="ECO:0000256" key="13">
    <source>
        <dbReference type="RuleBase" id="RU364061"/>
    </source>
</evidence>
<gene>
    <name evidence="15" type="primary">LOC111749575</name>
</gene>
<dbReference type="SUPFAM" id="SSF81321">
    <property type="entry name" value="Family A G protein-coupled receptor-like"/>
    <property type="match status" value="1"/>
</dbReference>
<proteinExistence type="inferred from homology"/>
<keyword evidence="7 13" id="KW-1133">Transmembrane helix</keyword>
<dbReference type="OMA" id="PSICRWM"/>
<evidence type="ECO:0000256" key="6">
    <source>
        <dbReference type="ARBA" id="ARBA00022692"/>
    </source>
</evidence>
<feature type="transmembrane region" description="Helical" evidence="13">
    <location>
        <begin position="260"/>
        <end position="281"/>
    </location>
</feature>
<evidence type="ECO:0000256" key="8">
    <source>
        <dbReference type="ARBA" id="ARBA00023040"/>
    </source>
</evidence>
<dbReference type="Pfam" id="PF03402">
    <property type="entry name" value="V1R"/>
    <property type="match status" value="1"/>
</dbReference>
<feature type="transmembrane region" description="Helical" evidence="13">
    <location>
        <begin position="45"/>
        <end position="63"/>
    </location>
</feature>
<dbReference type="GO" id="GO:0019236">
    <property type="term" value="P:response to pheromone"/>
    <property type="evidence" value="ECO:0007669"/>
    <property type="project" value="UniProtKB-KW"/>
</dbReference>
<dbReference type="Ensembl" id="ENSLAFT00000018144.2">
    <property type="protein sequence ID" value="ENSLAFP00000025408.1"/>
    <property type="gene ID" value="ENSLAFG00000018144.2"/>
</dbReference>
<evidence type="ECO:0000313" key="16">
    <source>
        <dbReference type="Proteomes" id="UP000007646"/>
    </source>
</evidence>
<keyword evidence="6 13" id="KW-0812">Transmembrane</keyword>
<evidence type="ECO:0000313" key="15">
    <source>
        <dbReference type="Ensembl" id="ENSLAFP00000025408.1"/>
    </source>
</evidence>
<evidence type="ECO:0000256" key="9">
    <source>
        <dbReference type="ARBA" id="ARBA00023136"/>
    </source>
</evidence>
<evidence type="ECO:0000256" key="5">
    <source>
        <dbReference type="ARBA" id="ARBA00022507"/>
    </source>
</evidence>
<name>G3UC50_LOXAF</name>
<comment type="function">
    <text evidence="1">Putative pheromone receptor.</text>
</comment>
<keyword evidence="12 13" id="KW-0807">Transducer</keyword>
<dbReference type="FunFam" id="1.20.1070.10:FF:000033">
    <property type="entry name" value="Vomeronasal type-1 receptor"/>
    <property type="match status" value="1"/>
</dbReference>
<organism evidence="15 16">
    <name type="scientific">Loxodonta africana</name>
    <name type="common">African elephant</name>
    <dbReference type="NCBI Taxonomy" id="9785"/>
    <lineage>
        <taxon>Eukaryota</taxon>
        <taxon>Metazoa</taxon>
        <taxon>Chordata</taxon>
        <taxon>Craniata</taxon>
        <taxon>Vertebrata</taxon>
        <taxon>Euteleostomi</taxon>
        <taxon>Mammalia</taxon>
        <taxon>Eutheria</taxon>
        <taxon>Afrotheria</taxon>
        <taxon>Proboscidea</taxon>
        <taxon>Elephantidae</taxon>
        <taxon>Loxodonta</taxon>
    </lineage>
</organism>
<evidence type="ECO:0000256" key="11">
    <source>
        <dbReference type="ARBA" id="ARBA00023180"/>
    </source>
</evidence>
<evidence type="ECO:0000256" key="3">
    <source>
        <dbReference type="ARBA" id="ARBA00010663"/>
    </source>
</evidence>
<dbReference type="eggNOG" id="ENOG502RD1P">
    <property type="taxonomic scope" value="Eukaryota"/>
</dbReference>
<evidence type="ECO:0000256" key="2">
    <source>
        <dbReference type="ARBA" id="ARBA00004651"/>
    </source>
</evidence>
<feature type="transmembrane region" description="Helical" evidence="13">
    <location>
        <begin position="179"/>
        <end position="202"/>
    </location>
</feature>
<keyword evidence="10 13" id="KW-0675">Receptor</keyword>
<keyword evidence="4 13" id="KW-1003">Cell membrane</keyword>
<feature type="transmembrane region" description="Helical" evidence="13">
    <location>
        <begin position="120"/>
        <end position="142"/>
    </location>
</feature>
<reference evidence="15" key="3">
    <citation type="submission" date="2025-09" db="UniProtKB">
        <authorList>
            <consortium name="Ensembl"/>
        </authorList>
    </citation>
    <scope>IDENTIFICATION</scope>
    <source>
        <strain evidence="15">Isolate ISIS603380</strain>
    </source>
</reference>
<keyword evidence="11" id="KW-0325">Glycoprotein</keyword>
<dbReference type="AlphaFoldDB" id="G3UC50"/>
<keyword evidence="16" id="KW-1185">Reference proteome</keyword>
<accession>G3UC50</accession>
<dbReference type="InterPro" id="IPR004072">
    <property type="entry name" value="Vmron_rcpt_1"/>
</dbReference>
<dbReference type="GO" id="GO:0016503">
    <property type="term" value="F:pheromone receptor activity"/>
    <property type="evidence" value="ECO:0007669"/>
    <property type="project" value="InterPro"/>
</dbReference>
<dbReference type="Proteomes" id="UP000007646">
    <property type="component" value="Unassembled WGS sequence"/>
</dbReference>
<evidence type="ECO:0000256" key="1">
    <source>
        <dbReference type="ARBA" id="ARBA00003878"/>
    </source>
</evidence>
<dbReference type="GeneTree" id="ENSGT00960000186612"/>
<reference evidence="15" key="2">
    <citation type="submission" date="2025-08" db="UniProtKB">
        <authorList>
            <consortium name="Ensembl"/>
        </authorList>
    </citation>
    <scope>IDENTIFICATION</scope>
    <source>
        <strain evidence="15">Isolate ISIS603380</strain>
    </source>
</reference>
<dbReference type="InterPro" id="IPR017452">
    <property type="entry name" value="GPCR_Rhodpsn_7TM"/>
</dbReference>
<protein>
    <recommendedName>
        <fullName evidence="13">Vomeronasal type-1 receptor</fullName>
    </recommendedName>
</protein>
<evidence type="ECO:0000256" key="10">
    <source>
        <dbReference type="ARBA" id="ARBA00023170"/>
    </source>
</evidence>
<dbReference type="GO" id="GO:0005886">
    <property type="term" value="C:plasma membrane"/>
    <property type="evidence" value="ECO:0007669"/>
    <property type="project" value="UniProtKB-SubCell"/>
</dbReference>
<reference evidence="15 16" key="1">
    <citation type="submission" date="2009-06" db="EMBL/GenBank/DDBJ databases">
        <title>The Genome Sequence of Loxodonta africana (African elephant).</title>
        <authorList>
            <person name="Di Palma F."/>
            <person name="Heiman D."/>
            <person name="Young S."/>
            <person name="Johnson J."/>
            <person name="Lander E.S."/>
            <person name="Lindblad-Toh K."/>
        </authorList>
    </citation>
    <scope>NUCLEOTIDE SEQUENCE [LARGE SCALE GENOMIC DNA]</scope>
    <source>
        <strain evidence="15 16">Isolate ISIS603380</strain>
    </source>
</reference>
<keyword evidence="8 13" id="KW-0297">G-protein coupled receptor</keyword>
<keyword evidence="9 13" id="KW-0472">Membrane</keyword>
<evidence type="ECO:0000256" key="12">
    <source>
        <dbReference type="ARBA" id="ARBA00023224"/>
    </source>
</evidence>
<feature type="transmembrane region" description="Helical" evidence="13">
    <location>
        <begin position="83"/>
        <end position="108"/>
    </location>
</feature>